<dbReference type="AlphaFoldDB" id="A0A7X1JFC2"/>
<evidence type="ECO:0000259" key="4">
    <source>
        <dbReference type="PROSITE" id="PS50110"/>
    </source>
</evidence>
<dbReference type="GO" id="GO:0000156">
    <property type="term" value="F:phosphorelay response regulator activity"/>
    <property type="evidence" value="ECO:0007669"/>
    <property type="project" value="TreeGrafter"/>
</dbReference>
<organism evidence="6 7">
    <name type="scientific">Streptomyces cupreus</name>
    <dbReference type="NCBI Taxonomy" id="2759956"/>
    <lineage>
        <taxon>Bacteria</taxon>
        <taxon>Bacillati</taxon>
        <taxon>Actinomycetota</taxon>
        <taxon>Actinomycetes</taxon>
        <taxon>Kitasatosporales</taxon>
        <taxon>Streptomycetaceae</taxon>
        <taxon>Streptomyces</taxon>
    </lineage>
</organism>
<dbReference type="GO" id="GO:0006355">
    <property type="term" value="P:regulation of DNA-templated transcription"/>
    <property type="evidence" value="ECO:0007669"/>
    <property type="project" value="InterPro"/>
</dbReference>
<dbReference type="Pfam" id="PF00072">
    <property type="entry name" value="Response_reg"/>
    <property type="match status" value="1"/>
</dbReference>
<evidence type="ECO:0000259" key="5">
    <source>
        <dbReference type="PROSITE" id="PS51755"/>
    </source>
</evidence>
<feature type="domain" description="Response regulatory" evidence="4">
    <location>
        <begin position="10"/>
        <end position="124"/>
    </location>
</feature>
<feature type="modified residue" description="4-aspartylphosphate" evidence="2">
    <location>
        <position position="59"/>
    </location>
</feature>
<dbReference type="Gene3D" id="3.40.50.2300">
    <property type="match status" value="1"/>
</dbReference>
<dbReference type="GO" id="GO:0032993">
    <property type="term" value="C:protein-DNA complex"/>
    <property type="evidence" value="ECO:0007669"/>
    <property type="project" value="TreeGrafter"/>
</dbReference>
<evidence type="ECO:0000256" key="1">
    <source>
        <dbReference type="ARBA" id="ARBA00023125"/>
    </source>
</evidence>
<dbReference type="Pfam" id="PF00486">
    <property type="entry name" value="Trans_reg_C"/>
    <property type="match status" value="1"/>
</dbReference>
<dbReference type="Proteomes" id="UP000584670">
    <property type="component" value="Unassembled WGS sequence"/>
</dbReference>
<evidence type="ECO:0000313" key="6">
    <source>
        <dbReference type="EMBL" id="MBC2907032.1"/>
    </source>
</evidence>
<sequence>MSPSRQPSHHILIAEDEAHIASYLSERFTAQGFRTTVVTDGEAARRAAMSGRYDLMVLDIGLPGENGFTVVTRLRAASSALPVIILTARDTVADTVHGLEGGADDYMTKPFSFEELLARVRLRLRLRESDSSVLRRAGIALETRTRQAYVDGRITQLSAREAALLEHLMRNAGDVLSREDLLSDVWGYEASEGSNVVDVYVRYLRRKLGADRITTVRGQGYRLEDDELA</sequence>
<proteinExistence type="predicted"/>
<dbReference type="Gene3D" id="1.10.10.10">
    <property type="entry name" value="Winged helix-like DNA-binding domain superfamily/Winged helix DNA-binding domain"/>
    <property type="match status" value="1"/>
</dbReference>
<dbReference type="SUPFAM" id="SSF46894">
    <property type="entry name" value="C-terminal effector domain of the bipartite response regulators"/>
    <property type="match status" value="1"/>
</dbReference>
<evidence type="ECO:0000313" key="7">
    <source>
        <dbReference type="Proteomes" id="UP000584670"/>
    </source>
</evidence>
<dbReference type="Gene3D" id="6.10.250.690">
    <property type="match status" value="1"/>
</dbReference>
<comment type="caution">
    <text evidence="6">The sequence shown here is derived from an EMBL/GenBank/DDBJ whole genome shotgun (WGS) entry which is preliminary data.</text>
</comment>
<dbReference type="PANTHER" id="PTHR48111:SF38">
    <property type="entry name" value="TWO-COMPONENT RESPONSE REGULATOR"/>
    <property type="match status" value="1"/>
</dbReference>
<name>A0A7X1JFC2_9ACTN</name>
<dbReference type="InterPro" id="IPR036388">
    <property type="entry name" value="WH-like_DNA-bd_sf"/>
</dbReference>
<dbReference type="PROSITE" id="PS51755">
    <property type="entry name" value="OMPR_PHOB"/>
    <property type="match status" value="1"/>
</dbReference>
<dbReference type="RefSeq" id="WP_186286998.1">
    <property type="nucleotide sequence ID" value="NZ_JACMSF010000065.1"/>
</dbReference>
<gene>
    <name evidence="6" type="ORF">H4N64_37090</name>
</gene>
<keyword evidence="1 3" id="KW-0238">DNA-binding</keyword>
<dbReference type="PANTHER" id="PTHR48111">
    <property type="entry name" value="REGULATOR OF RPOS"/>
    <property type="match status" value="1"/>
</dbReference>
<dbReference type="InterPro" id="IPR039420">
    <property type="entry name" value="WalR-like"/>
</dbReference>
<dbReference type="InterPro" id="IPR016032">
    <property type="entry name" value="Sig_transdc_resp-reg_C-effctor"/>
</dbReference>
<dbReference type="GO" id="GO:0000976">
    <property type="term" value="F:transcription cis-regulatory region binding"/>
    <property type="evidence" value="ECO:0007669"/>
    <property type="project" value="TreeGrafter"/>
</dbReference>
<dbReference type="InterPro" id="IPR011006">
    <property type="entry name" value="CheY-like_superfamily"/>
</dbReference>
<dbReference type="CDD" id="cd00383">
    <property type="entry name" value="trans_reg_C"/>
    <property type="match status" value="1"/>
</dbReference>
<dbReference type="InterPro" id="IPR001867">
    <property type="entry name" value="OmpR/PhoB-type_DNA-bd"/>
</dbReference>
<dbReference type="PROSITE" id="PS50110">
    <property type="entry name" value="RESPONSE_REGULATORY"/>
    <property type="match status" value="1"/>
</dbReference>
<dbReference type="SUPFAM" id="SSF52172">
    <property type="entry name" value="CheY-like"/>
    <property type="match status" value="1"/>
</dbReference>
<protein>
    <submittedName>
        <fullName evidence="6">Response regulator transcription factor</fullName>
    </submittedName>
</protein>
<dbReference type="EMBL" id="JACMSF010000065">
    <property type="protein sequence ID" value="MBC2907032.1"/>
    <property type="molecule type" value="Genomic_DNA"/>
</dbReference>
<feature type="DNA-binding region" description="OmpR/PhoB-type" evidence="3">
    <location>
        <begin position="131"/>
        <end position="225"/>
    </location>
</feature>
<evidence type="ECO:0000256" key="3">
    <source>
        <dbReference type="PROSITE-ProRule" id="PRU01091"/>
    </source>
</evidence>
<keyword evidence="7" id="KW-1185">Reference proteome</keyword>
<reference evidence="6 7" key="1">
    <citation type="submission" date="2020-08" db="EMBL/GenBank/DDBJ databases">
        <title>Streptomyces sp. PSKA01 genome sequencing and assembly.</title>
        <authorList>
            <person name="Mandal S."/>
            <person name="Maiti P.K."/>
            <person name="Das P."/>
        </authorList>
    </citation>
    <scope>NUCLEOTIDE SEQUENCE [LARGE SCALE GENOMIC DNA]</scope>
    <source>
        <strain evidence="6 7">PSKA01</strain>
    </source>
</reference>
<accession>A0A7X1JFC2</accession>
<keyword evidence="2" id="KW-0597">Phosphoprotein</keyword>
<feature type="domain" description="OmpR/PhoB-type" evidence="5">
    <location>
        <begin position="131"/>
        <end position="225"/>
    </location>
</feature>
<dbReference type="SMART" id="SM00862">
    <property type="entry name" value="Trans_reg_C"/>
    <property type="match status" value="1"/>
</dbReference>
<dbReference type="SMART" id="SM00448">
    <property type="entry name" value="REC"/>
    <property type="match status" value="1"/>
</dbReference>
<dbReference type="CDD" id="cd17574">
    <property type="entry name" value="REC_OmpR"/>
    <property type="match status" value="1"/>
</dbReference>
<evidence type="ECO:0000256" key="2">
    <source>
        <dbReference type="PROSITE-ProRule" id="PRU00169"/>
    </source>
</evidence>
<dbReference type="GO" id="GO:0005829">
    <property type="term" value="C:cytosol"/>
    <property type="evidence" value="ECO:0007669"/>
    <property type="project" value="TreeGrafter"/>
</dbReference>
<dbReference type="InterPro" id="IPR001789">
    <property type="entry name" value="Sig_transdc_resp-reg_receiver"/>
</dbReference>